<dbReference type="Gene3D" id="3.40.50.1000">
    <property type="entry name" value="HAD superfamily/HAD-like"/>
    <property type="match status" value="1"/>
</dbReference>
<feature type="transmembrane region" description="Helical" evidence="10">
    <location>
        <begin position="823"/>
        <end position="842"/>
    </location>
</feature>
<dbReference type="SFLD" id="SFLDG00002">
    <property type="entry name" value="C1.7:_P-type_atpase_like"/>
    <property type="match status" value="1"/>
</dbReference>
<name>F0ZZD2_DICPU</name>
<dbReference type="SUPFAM" id="SSF55008">
    <property type="entry name" value="HMA, heavy metal-associated domain"/>
    <property type="match status" value="2"/>
</dbReference>
<dbReference type="GO" id="GO:0043682">
    <property type="term" value="F:P-type divalent copper transporter activity"/>
    <property type="evidence" value="ECO:0000318"/>
    <property type="project" value="GO_Central"/>
</dbReference>
<dbReference type="InterPro" id="IPR044492">
    <property type="entry name" value="P_typ_ATPase_HD_dom"/>
</dbReference>
<dbReference type="OMA" id="IGWAFCY"/>
<protein>
    <recommendedName>
        <fullName evidence="11">HMA domain-containing protein</fullName>
    </recommendedName>
</protein>
<evidence type="ECO:0000256" key="9">
    <source>
        <dbReference type="ARBA" id="ARBA00023136"/>
    </source>
</evidence>
<dbReference type="FunFam" id="3.30.70.100:FF:000164">
    <property type="match status" value="1"/>
</dbReference>
<dbReference type="OrthoDB" id="432719at2759"/>
<dbReference type="SFLD" id="SFLDF00027">
    <property type="entry name" value="p-type_atpase"/>
    <property type="match status" value="1"/>
</dbReference>
<dbReference type="PROSITE" id="PS50846">
    <property type="entry name" value="HMA_2"/>
    <property type="match status" value="2"/>
</dbReference>
<dbReference type="SUPFAM" id="SSF81653">
    <property type="entry name" value="Calcium ATPase, transduction domain A"/>
    <property type="match status" value="1"/>
</dbReference>
<keyword evidence="5 10" id="KW-0547">Nucleotide-binding</keyword>
<dbReference type="Pfam" id="PF00702">
    <property type="entry name" value="Hydrolase"/>
    <property type="match status" value="1"/>
</dbReference>
<dbReference type="FunFam" id="2.70.150.10:FF:000002">
    <property type="entry name" value="Copper-transporting ATPase 1, putative"/>
    <property type="match status" value="1"/>
</dbReference>
<feature type="transmembrane region" description="Helical" evidence="10">
    <location>
        <begin position="557"/>
        <end position="580"/>
    </location>
</feature>
<evidence type="ECO:0000256" key="6">
    <source>
        <dbReference type="ARBA" id="ARBA00022840"/>
    </source>
</evidence>
<dbReference type="GeneID" id="10508880"/>
<feature type="transmembrane region" description="Helical" evidence="10">
    <location>
        <begin position="592"/>
        <end position="614"/>
    </location>
</feature>
<keyword evidence="13" id="KW-1185">Reference proteome</keyword>
<dbReference type="Pfam" id="PF00403">
    <property type="entry name" value="HMA"/>
    <property type="match status" value="2"/>
</dbReference>
<reference evidence="13" key="1">
    <citation type="journal article" date="2011" name="Genome Biol.">
        <title>Comparative genomics of the social amoebae Dictyostelium discoideum and Dictyostelium purpureum.</title>
        <authorList>
            <consortium name="US DOE Joint Genome Institute (JGI-PGF)"/>
            <person name="Sucgang R."/>
            <person name="Kuo A."/>
            <person name="Tian X."/>
            <person name="Salerno W."/>
            <person name="Parikh A."/>
            <person name="Feasley C.L."/>
            <person name="Dalin E."/>
            <person name="Tu H."/>
            <person name="Huang E."/>
            <person name="Barry K."/>
            <person name="Lindquist E."/>
            <person name="Shapiro H."/>
            <person name="Bruce D."/>
            <person name="Schmutz J."/>
            <person name="Salamov A."/>
            <person name="Fey P."/>
            <person name="Gaudet P."/>
            <person name="Anjard C."/>
            <person name="Babu M.M."/>
            <person name="Basu S."/>
            <person name="Bushmanova Y."/>
            <person name="van der Wel H."/>
            <person name="Katoh-Kurasawa M."/>
            <person name="Dinh C."/>
            <person name="Coutinho P.M."/>
            <person name="Saito T."/>
            <person name="Elias M."/>
            <person name="Schaap P."/>
            <person name="Kay R.R."/>
            <person name="Henrissat B."/>
            <person name="Eichinger L."/>
            <person name="Rivero F."/>
            <person name="Putnam N.H."/>
            <person name="West C.M."/>
            <person name="Loomis W.F."/>
            <person name="Chisholm R.L."/>
            <person name="Shaulsky G."/>
            <person name="Strassmann J.E."/>
            <person name="Queller D.C."/>
            <person name="Kuspa A."/>
            <person name="Grigoriev I.V."/>
        </authorList>
    </citation>
    <scope>NUCLEOTIDE SEQUENCE [LARGE SCALE GENOMIC DNA]</scope>
    <source>
        <strain evidence="13">QSDP1</strain>
    </source>
</reference>
<evidence type="ECO:0000313" key="12">
    <source>
        <dbReference type="EMBL" id="EGC30713.1"/>
    </source>
</evidence>
<dbReference type="Gene3D" id="2.70.150.10">
    <property type="entry name" value="Calcium-transporting ATPase, cytoplasmic transduction domain A"/>
    <property type="match status" value="1"/>
</dbReference>
<evidence type="ECO:0000256" key="1">
    <source>
        <dbReference type="ARBA" id="ARBA00004141"/>
    </source>
</evidence>
<dbReference type="GO" id="GO:0055070">
    <property type="term" value="P:copper ion homeostasis"/>
    <property type="evidence" value="ECO:0000318"/>
    <property type="project" value="GO_Central"/>
</dbReference>
<dbReference type="InterPro" id="IPR001757">
    <property type="entry name" value="P_typ_ATPase"/>
</dbReference>
<dbReference type="GO" id="GO:0005507">
    <property type="term" value="F:copper ion binding"/>
    <property type="evidence" value="ECO:0000318"/>
    <property type="project" value="GO_Central"/>
</dbReference>
<dbReference type="InterPro" id="IPR036412">
    <property type="entry name" value="HAD-like_sf"/>
</dbReference>
<organism evidence="12 13">
    <name type="scientific">Dictyostelium purpureum</name>
    <name type="common">Slime mold</name>
    <dbReference type="NCBI Taxonomy" id="5786"/>
    <lineage>
        <taxon>Eukaryota</taxon>
        <taxon>Amoebozoa</taxon>
        <taxon>Evosea</taxon>
        <taxon>Eumycetozoa</taxon>
        <taxon>Dictyostelia</taxon>
        <taxon>Dictyosteliales</taxon>
        <taxon>Dictyosteliaceae</taxon>
        <taxon>Dictyostelium</taxon>
    </lineage>
</organism>
<keyword evidence="4 10" id="KW-0479">Metal-binding</keyword>
<feature type="transmembrane region" description="Helical" evidence="10">
    <location>
        <begin position="620"/>
        <end position="640"/>
    </location>
</feature>
<dbReference type="FunCoup" id="F0ZZD2">
    <property type="interactions" value="24"/>
</dbReference>
<dbReference type="GO" id="GO:0016020">
    <property type="term" value="C:membrane"/>
    <property type="evidence" value="ECO:0000318"/>
    <property type="project" value="GO_Central"/>
</dbReference>
<dbReference type="AlphaFoldDB" id="F0ZZD2"/>
<dbReference type="PANTHER" id="PTHR43520:SF7">
    <property type="entry name" value="P-TYPE ATPASE"/>
    <property type="match status" value="1"/>
</dbReference>
<dbReference type="eggNOG" id="KOG0207">
    <property type="taxonomic scope" value="Eukaryota"/>
</dbReference>
<feature type="transmembrane region" description="Helical" evidence="10">
    <location>
        <begin position="784"/>
        <end position="803"/>
    </location>
</feature>
<feature type="transmembrane region" description="Helical" evidence="10">
    <location>
        <begin position="518"/>
        <end position="537"/>
    </location>
</feature>
<keyword evidence="3 10" id="KW-0812">Transmembrane</keyword>
<dbReference type="PANTHER" id="PTHR43520">
    <property type="entry name" value="ATP7, ISOFORM B"/>
    <property type="match status" value="1"/>
</dbReference>
<dbReference type="FunFam" id="3.40.1110.10:FF:000056">
    <property type="entry name" value="Copper-exporting P-type ATPase"/>
    <property type="match status" value="1"/>
</dbReference>
<dbReference type="CDD" id="cd02094">
    <property type="entry name" value="P-type_ATPase_Cu-like"/>
    <property type="match status" value="1"/>
</dbReference>
<dbReference type="InterPro" id="IPR018303">
    <property type="entry name" value="ATPase_P-typ_P_site"/>
</dbReference>
<accession>F0ZZD2</accession>
<keyword evidence="9 10" id="KW-0472">Membrane</keyword>
<dbReference type="InterPro" id="IPR023214">
    <property type="entry name" value="HAD_sf"/>
</dbReference>
<evidence type="ECO:0000256" key="8">
    <source>
        <dbReference type="ARBA" id="ARBA00022989"/>
    </source>
</evidence>
<sequence>MAISIDKCNCQCSKCTCNELLNNLTNGNFSEKEKAPQLKPATCCSPSSVSSSSSSLLGNGANPLSPCQCSKGSCYQVLRLIDHKFFRFFVPQLNDESQIPFVENSISQLDNVLSVKADHLSNTVQVECNADGYLFKLLNCFKQLNLNILAIQTKECPQTTNDEIINDDTPLLNQIQSPVFSNETNEFKERSFEIDGMLCELGCANIIEATLLSNKNVKSLEIDFNNRVLKISGDLTDRQIRKTIERLGFKCKRIKQVKQTSLKEEILAVKQLPPISSNSDPTIIEMEDNASGINSSVANDDYKALQSSSSSASNKNEIEMMDIKCENPPSSVEKVSIGVYGMTCASCVGMVEHSIKSVSGVLECNVNLLAERAEITFHPEVAQVKDIQESIEILGFETKLIQESKPGLFFVKIKESSQLSQVQIENILNDLSIMNGIFEVSKEQEGEESTASKTKKQSTSSKDLIIKIEGDSLLIGPRIVIKFIKTKYNIESELHNPDSSDAKDSLLRKREIAKWRRIFLIDIAFTGPLIIIAMILVPIKSITFLHKEITGGFPVEALIGFILATPVQIIGGYPFYRAAWAALRNLHGNMDLLVAVGSTAAYVYSIISIILGIVNPEYEGMHFFETSASLITFITLGRWLENIAKGHTSSAIVKLMNLQAKESTLITFVPGTNQIESEEVIPSNLIQYGDHLKVVPGASIPTDGVVVYGNSSVDESMLTGESIPVSKKEGDAVTGGTLNLEGVVYICANKVGSESTLSQIIGLVQQAQTSKAPIQALADKISKFFVPIIILLGIITFAIWFAITQTNVVSESWRHNTSPFLISFLTAISVVVIACPCALGLATPTAVMVGTGVGASMGILIKGGKPLETAHKATAVLFDKTGTITTGKMTVTDYRINTSEVQLLLDDQVPVSNQSDHADKFFFKIVGASESGSEHPIGRAIVTYCRNTLSTKGAETNTGVENYQFPPIEQFKAIPGRGLSCILDNKNVNVGNLSFMKENEIKVDPDFIQSAEQWETNGKTVIYVSFDSKFIGIMSISDIPRDDSKYAIKKLTSMGLKCYMVTGDNRRAAKYIANQVGIPEGQIFSEVIPKEKSDKVKELQDSGNVVCFVGDGVNDSPALSQADVGISVATGTDIAIESSSIVLLKNSLTDVYRSIHLSRVVFRRIRINFTLALIYNLCAVPLAAGLFRVMFGVALPPMAAAAAMVVSSLSVLSSSLLLKLYRSPK</sequence>
<dbReference type="InterPro" id="IPR023299">
    <property type="entry name" value="ATPase_P-typ_cyto_dom_N"/>
</dbReference>
<dbReference type="SUPFAM" id="SSF56784">
    <property type="entry name" value="HAD-like"/>
    <property type="match status" value="1"/>
</dbReference>
<dbReference type="PRINTS" id="PR00119">
    <property type="entry name" value="CATATPASE"/>
</dbReference>
<dbReference type="PRINTS" id="PR00942">
    <property type="entry name" value="CUATPASEI"/>
</dbReference>
<evidence type="ECO:0000313" key="13">
    <source>
        <dbReference type="Proteomes" id="UP000001064"/>
    </source>
</evidence>
<dbReference type="InterPro" id="IPR059000">
    <property type="entry name" value="ATPase_P-type_domA"/>
</dbReference>
<dbReference type="NCBIfam" id="TIGR01494">
    <property type="entry name" value="ATPase_P-type"/>
    <property type="match status" value="2"/>
</dbReference>
<feature type="transmembrane region" description="Helical" evidence="10">
    <location>
        <begin position="1169"/>
        <end position="1191"/>
    </location>
</feature>
<keyword evidence="6 10" id="KW-0067">ATP-binding</keyword>
<comment type="similarity">
    <text evidence="2 10">Belongs to the cation transport ATPase (P-type) (TC 3.A.3) family. Type IB subfamily.</text>
</comment>
<dbReference type="Pfam" id="PF00122">
    <property type="entry name" value="E1-E2_ATPase"/>
    <property type="match status" value="1"/>
</dbReference>
<dbReference type="InterPro" id="IPR027256">
    <property type="entry name" value="P-typ_ATPase_IB"/>
</dbReference>
<feature type="domain" description="HMA" evidence="11">
    <location>
        <begin position="188"/>
        <end position="252"/>
    </location>
</feature>
<dbReference type="Proteomes" id="UP000001064">
    <property type="component" value="Unassembled WGS sequence"/>
</dbReference>
<evidence type="ECO:0000256" key="10">
    <source>
        <dbReference type="RuleBase" id="RU362081"/>
    </source>
</evidence>
<keyword evidence="8 10" id="KW-1133">Transmembrane helix</keyword>
<dbReference type="InterPro" id="IPR006121">
    <property type="entry name" value="HMA_dom"/>
</dbReference>
<dbReference type="STRING" id="5786.F0ZZD2"/>
<evidence type="ECO:0000259" key="11">
    <source>
        <dbReference type="PROSITE" id="PS50846"/>
    </source>
</evidence>
<comment type="subcellular location">
    <subcellularLocation>
        <location evidence="1">Membrane</location>
        <topology evidence="1">Multi-pass membrane protein</topology>
    </subcellularLocation>
</comment>
<dbReference type="NCBIfam" id="TIGR01525">
    <property type="entry name" value="ATPase-IB_hvy"/>
    <property type="match status" value="1"/>
</dbReference>
<dbReference type="KEGG" id="dpp:DICPUDRAFT_157536"/>
<dbReference type="InterPro" id="IPR023298">
    <property type="entry name" value="ATPase_P-typ_TM_dom_sf"/>
</dbReference>
<dbReference type="GO" id="GO:0016887">
    <property type="term" value="F:ATP hydrolysis activity"/>
    <property type="evidence" value="ECO:0007669"/>
    <property type="project" value="InterPro"/>
</dbReference>
<evidence type="ECO:0000256" key="2">
    <source>
        <dbReference type="ARBA" id="ARBA00006024"/>
    </source>
</evidence>
<dbReference type="FunFam" id="3.30.70.100:FF:000005">
    <property type="entry name" value="Copper-exporting P-type ATPase A"/>
    <property type="match status" value="1"/>
</dbReference>
<dbReference type="Gene3D" id="3.30.70.100">
    <property type="match status" value="2"/>
</dbReference>
<dbReference type="CDD" id="cd00371">
    <property type="entry name" value="HMA"/>
    <property type="match status" value="1"/>
</dbReference>
<dbReference type="EMBL" id="GL871307">
    <property type="protein sequence ID" value="EGC30713.1"/>
    <property type="molecule type" value="Genomic_DNA"/>
</dbReference>
<dbReference type="GO" id="GO:0012505">
    <property type="term" value="C:endomembrane system"/>
    <property type="evidence" value="ECO:0007669"/>
    <property type="project" value="UniProtKB-SubCell"/>
</dbReference>
<dbReference type="RefSeq" id="XP_003292776.1">
    <property type="nucleotide sequence ID" value="XM_003292728.1"/>
</dbReference>
<evidence type="ECO:0000256" key="4">
    <source>
        <dbReference type="ARBA" id="ARBA00022723"/>
    </source>
</evidence>
<proteinExistence type="inferred from homology"/>
<feature type="transmembrane region" description="Helical" evidence="10">
    <location>
        <begin position="1197"/>
        <end position="1218"/>
    </location>
</feature>
<dbReference type="SFLD" id="SFLDS00003">
    <property type="entry name" value="Haloacid_Dehalogenase"/>
    <property type="match status" value="1"/>
</dbReference>
<keyword evidence="7" id="KW-1278">Translocase</keyword>
<evidence type="ECO:0000256" key="3">
    <source>
        <dbReference type="ARBA" id="ARBA00022692"/>
    </source>
</evidence>
<evidence type="ECO:0000256" key="5">
    <source>
        <dbReference type="ARBA" id="ARBA00022741"/>
    </source>
</evidence>
<dbReference type="InParanoid" id="F0ZZD2"/>
<dbReference type="PROSITE" id="PS00154">
    <property type="entry name" value="ATPASE_E1_E2"/>
    <property type="match status" value="1"/>
</dbReference>
<dbReference type="VEuPathDB" id="AmoebaDB:DICPUDRAFT_157536"/>
<gene>
    <name evidence="12" type="ORF">DICPUDRAFT_157536</name>
</gene>
<feature type="domain" description="HMA" evidence="11">
    <location>
        <begin position="333"/>
        <end position="399"/>
    </location>
</feature>
<dbReference type="PROSITE" id="PS01047">
    <property type="entry name" value="HMA_1"/>
    <property type="match status" value="1"/>
</dbReference>
<dbReference type="Gene3D" id="3.40.1110.10">
    <property type="entry name" value="Calcium-transporting ATPase, cytoplasmic domain N"/>
    <property type="match status" value="1"/>
</dbReference>
<dbReference type="SUPFAM" id="SSF81665">
    <property type="entry name" value="Calcium ATPase, transmembrane domain M"/>
    <property type="match status" value="1"/>
</dbReference>
<dbReference type="InterPro" id="IPR017969">
    <property type="entry name" value="Heavy-metal-associated_CS"/>
</dbReference>
<dbReference type="InterPro" id="IPR008250">
    <property type="entry name" value="ATPase_P-typ_transduc_dom_A_sf"/>
</dbReference>
<dbReference type="GO" id="GO:0005524">
    <property type="term" value="F:ATP binding"/>
    <property type="evidence" value="ECO:0007669"/>
    <property type="project" value="UniProtKB-UniRule"/>
</dbReference>
<evidence type="ECO:0000256" key="7">
    <source>
        <dbReference type="ARBA" id="ARBA00022967"/>
    </source>
</evidence>
<dbReference type="InterPro" id="IPR036163">
    <property type="entry name" value="HMA_dom_sf"/>
</dbReference>